<feature type="domain" description="TF-B3" evidence="1">
    <location>
        <begin position="20"/>
        <end position="113"/>
    </location>
</feature>
<dbReference type="OrthoDB" id="1109907at2759"/>
<dbReference type="EMBL" id="PNBA02000011">
    <property type="protein sequence ID" value="KAG6407497.1"/>
    <property type="molecule type" value="Genomic_DNA"/>
</dbReference>
<protein>
    <recommendedName>
        <fullName evidence="1">TF-B3 domain-containing protein</fullName>
    </recommendedName>
</protein>
<dbReference type="Proteomes" id="UP000298416">
    <property type="component" value="Unassembled WGS sequence"/>
</dbReference>
<evidence type="ECO:0000313" key="3">
    <source>
        <dbReference type="Proteomes" id="UP000298416"/>
    </source>
</evidence>
<comment type="caution">
    <text evidence="2">The sequence shown here is derived from an EMBL/GenBank/DDBJ whole genome shotgun (WGS) entry which is preliminary data.</text>
</comment>
<gene>
    <name evidence="2" type="ORF">SASPL_130488</name>
</gene>
<reference evidence="2" key="1">
    <citation type="submission" date="2018-01" db="EMBL/GenBank/DDBJ databases">
        <authorList>
            <person name="Mao J.F."/>
        </authorList>
    </citation>
    <scope>NUCLEOTIDE SEQUENCE</scope>
    <source>
        <strain evidence="2">Huo1</strain>
        <tissue evidence="2">Leaf</tissue>
    </source>
</reference>
<dbReference type="AlphaFoldDB" id="A0A8X8X709"/>
<reference evidence="2" key="2">
    <citation type="submission" date="2020-08" db="EMBL/GenBank/DDBJ databases">
        <title>Plant Genome Project.</title>
        <authorList>
            <person name="Zhang R.-G."/>
        </authorList>
    </citation>
    <scope>NUCLEOTIDE SEQUENCE</scope>
    <source>
        <strain evidence="2">Huo1</strain>
        <tissue evidence="2">Leaf</tissue>
    </source>
</reference>
<evidence type="ECO:0000313" key="2">
    <source>
        <dbReference type="EMBL" id="KAG6407497.1"/>
    </source>
</evidence>
<dbReference type="Pfam" id="PF02362">
    <property type="entry name" value="B3"/>
    <property type="match status" value="1"/>
</dbReference>
<name>A0A8X8X709_SALSN</name>
<dbReference type="GO" id="GO:0003677">
    <property type="term" value="F:DNA binding"/>
    <property type="evidence" value="ECO:0007669"/>
    <property type="project" value="InterPro"/>
</dbReference>
<accession>A0A8X8X709</accession>
<dbReference type="PANTHER" id="PTHR31920">
    <property type="entry name" value="B3 DOMAIN-CONTAINING"/>
    <property type="match status" value="1"/>
</dbReference>
<dbReference type="InterPro" id="IPR003340">
    <property type="entry name" value="B3_DNA-bd"/>
</dbReference>
<evidence type="ECO:0000259" key="1">
    <source>
        <dbReference type="PROSITE" id="PS50863"/>
    </source>
</evidence>
<dbReference type="SMART" id="SM01019">
    <property type="entry name" value="B3"/>
    <property type="match status" value="2"/>
</dbReference>
<keyword evidence="3" id="KW-1185">Reference proteome</keyword>
<sequence>MAAAGASMNPNFIPEYQHLPAFMKVFHRVRCKDDMRLPDEFVGNHGHELPFDCRLVWPNGVRHMVRILKLEHGWFFSTGWREFVRATGVEHGDHLTFTLVDVGMFNVKRFNRETHCPPPGDVDVVVDDDMEGSYTPAIDTSDDYVLSDNESETTMDEEYVDDSRALNIDGLPTFVLTLTPANIHRTLEFPYGFWQRHIPMGAIQAGVYLVTERGTWICTLKHNLRSIRVRHGWNRFKHDNNLTEGVRCHFTLVDAFAVHFQVRFDRA</sequence>
<dbReference type="InterPro" id="IPR050655">
    <property type="entry name" value="Plant_B3_domain"/>
</dbReference>
<dbReference type="PROSITE" id="PS50863">
    <property type="entry name" value="B3"/>
    <property type="match status" value="1"/>
</dbReference>
<dbReference type="CDD" id="cd10017">
    <property type="entry name" value="B3_DNA"/>
    <property type="match status" value="1"/>
</dbReference>
<proteinExistence type="predicted"/>
<dbReference type="PANTHER" id="PTHR31920:SF132">
    <property type="entry name" value="TF-B3 DOMAIN-CONTAINING PROTEIN"/>
    <property type="match status" value="1"/>
</dbReference>
<organism evidence="2">
    <name type="scientific">Salvia splendens</name>
    <name type="common">Scarlet sage</name>
    <dbReference type="NCBI Taxonomy" id="180675"/>
    <lineage>
        <taxon>Eukaryota</taxon>
        <taxon>Viridiplantae</taxon>
        <taxon>Streptophyta</taxon>
        <taxon>Embryophyta</taxon>
        <taxon>Tracheophyta</taxon>
        <taxon>Spermatophyta</taxon>
        <taxon>Magnoliopsida</taxon>
        <taxon>eudicotyledons</taxon>
        <taxon>Gunneridae</taxon>
        <taxon>Pentapetalae</taxon>
        <taxon>asterids</taxon>
        <taxon>lamiids</taxon>
        <taxon>Lamiales</taxon>
        <taxon>Lamiaceae</taxon>
        <taxon>Nepetoideae</taxon>
        <taxon>Mentheae</taxon>
        <taxon>Salviinae</taxon>
        <taxon>Salvia</taxon>
        <taxon>Salvia subgen. Calosphace</taxon>
        <taxon>core Calosphace</taxon>
    </lineage>
</organism>